<dbReference type="Proteomes" id="UP001302367">
    <property type="component" value="Chromosome 3"/>
</dbReference>
<dbReference type="OrthoDB" id="8949486at2759"/>
<feature type="domain" description="Autophagy-related protein 16" evidence="4">
    <location>
        <begin position="6"/>
        <end position="198"/>
    </location>
</feature>
<dbReference type="Gene3D" id="1.20.5.170">
    <property type="match status" value="1"/>
</dbReference>
<dbReference type="EMBL" id="LKMD01000101">
    <property type="protein sequence ID" value="PIB00207.1"/>
    <property type="molecule type" value="Genomic_DNA"/>
</dbReference>
<reference evidence="5 7" key="1">
    <citation type="submission" date="2015-10" db="EMBL/GenBank/DDBJ databases">
        <title>The cercosporin biosynthetic gene cluster was horizontally transferred to several fungal lineages and shown to be expanded in Cercospora beticola based on microsynteny with recipient genomes.</title>
        <authorList>
            <person name="De Jonge R."/>
            <person name="Ebert M.K."/>
            <person name="Suttle J.C."/>
            <person name="Jurick Ii W.M."/>
            <person name="Secor G.A."/>
            <person name="Thomma B.P."/>
            <person name="Van De Peer Y."/>
            <person name="Bolton M.D."/>
        </authorList>
    </citation>
    <scope>NUCLEOTIDE SEQUENCE [LARGE SCALE GENOMIC DNA]</scope>
    <source>
        <strain evidence="5 7">09-40</strain>
    </source>
</reference>
<dbReference type="EMBL" id="CP134186">
    <property type="protein sequence ID" value="WPA99819.1"/>
    <property type="molecule type" value="Genomic_DNA"/>
</dbReference>
<evidence type="ECO:0000313" key="6">
    <source>
        <dbReference type="EMBL" id="WPA99819.1"/>
    </source>
</evidence>
<comment type="similarity">
    <text evidence="1">Belongs to the ATG16 family.</text>
</comment>
<dbReference type="CDD" id="cd22887">
    <property type="entry name" value="Atg16_CCD"/>
    <property type="match status" value="1"/>
</dbReference>
<keyword evidence="2" id="KW-0175">Coiled coil</keyword>
<evidence type="ECO:0000256" key="2">
    <source>
        <dbReference type="SAM" id="Coils"/>
    </source>
</evidence>
<evidence type="ECO:0000259" key="4">
    <source>
        <dbReference type="Pfam" id="PF08614"/>
    </source>
</evidence>
<keyword evidence="8" id="KW-1185">Reference proteome</keyword>
<feature type="region of interest" description="Disordered" evidence="3">
    <location>
        <begin position="36"/>
        <end position="75"/>
    </location>
</feature>
<evidence type="ECO:0000256" key="1">
    <source>
        <dbReference type="ARBA" id="ARBA00005331"/>
    </source>
</evidence>
<sequence length="204" mass="22794">MSWIEQYSAALDARDAREQAHKPYIDAYTRLADRTAAQSKASALSSSTPASPALPDRTATPTKGRAATKSPVPEGQAAELLATLRTDLANTQRARSSLQAQVTELNTSLSQLQASHKDSTAQITSLTKQKLDVERKLRDREEEIRGKAKLVEEAQDEMVSLQLQLNMAEQRSEKLEKENKELVERWMRRMGEEAEKANRDSGWT</sequence>
<dbReference type="Pfam" id="PF08614">
    <property type="entry name" value="ATG16"/>
    <property type="match status" value="1"/>
</dbReference>
<dbReference type="InterPro" id="IPR013923">
    <property type="entry name" value="Autophagy-rel_prot_16_dom"/>
</dbReference>
<organism evidence="5 7">
    <name type="scientific">Cercospora beticola</name>
    <name type="common">Sugarbeet leaf spot fungus</name>
    <dbReference type="NCBI Taxonomy" id="122368"/>
    <lineage>
        <taxon>Eukaryota</taxon>
        <taxon>Fungi</taxon>
        <taxon>Dikarya</taxon>
        <taxon>Ascomycota</taxon>
        <taxon>Pezizomycotina</taxon>
        <taxon>Dothideomycetes</taxon>
        <taxon>Dothideomycetidae</taxon>
        <taxon>Mycosphaerellales</taxon>
        <taxon>Mycosphaerellaceae</taxon>
        <taxon>Cercospora</taxon>
    </lineage>
</organism>
<feature type="compositionally biased region" description="Low complexity" evidence="3">
    <location>
        <begin position="36"/>
        <end position="54"/>
    </location>
</feature>
<name>A0A2G5I5X2_CERBT</name>
<accession>A0A2G5I5X2</accession>
<protein>
    <submittedName>
        <fullName evidence="5">Autophagy protein 16</fullName>
    </submittedName>
</protein>
<proteinExistence type="inferred from homology"/>
<evidence type="ECO:0000313" key="8">
    <source>
        <dbReference type="Proteomes" id="UP001302367"/>
    </source>
</evidence>
<gene>
    <name evidence="5" type="ORF">CB0940_02674</name>
    <name evidence="6" type="ORF">RHO25_004439</name>
</gene>
<evidence type="ECO:0000313" key="5">
    <source>
        <dbReference type="EMBL" id="PIB00207.1"/>
    </source>
</evidence>
<evidence type="ECO:0000313" key="7">
    <source>
        <dbReference type="Proteomes" id="UP000230605"/>
    </source>
</evidence>
<dbReference type="Proteomes" id="UP000230605">
    <property type="component" value="Chromosome 3"/>
</dbReference>
<dbReference type="AlphaFoldDB" id="A0A2G5I5X2"/>
<evidence type="ECO:0000256" key="3">
    <source>
        <dbReference type="SAM" id="MobiDB-lite"/>
    </source>
</evidence>
<reference evidence="6 8" key="2">
    <citation type="submission" date="2023-09" db="EMBL/GenBank/DDBJ databases">
        <title>Complete-Gapless Cercospora beticola genome.</title>
        <authorList>
            <person name="Wyatt N.A."/>
            <person name="Spanner R.E."/>
            <person name="Bolton M.D."/>
        </authorList>
    </citation>
    <scope>NUCLEOTIDE SEQUENCE [LARGE SCALE GENOMIC DNA]</scope>
    <source>
        <strain evidence="6">Cb09-40</strain>
    </source>
</reference>
<feature type="coiled-coil region" evidence="2">
    <location>
        <begin position="81"/>
        <end position="185"/>
    </location>
</feature>